<organism evidence="4 5">
    <name type="scientific">Phlyctema vagabunda</name>
    <dbReference type="NCBI Taxonomy" id="108571"/>
    <lineage>
        <taxon>Eukaryota</taxon>
        <taxon>Fungi</taxon>
        <taxon>Dikarya</taxon>
        <taxon>Ascomycota</taxon>
        <taxon>Pezizomycotina</taxon>
        <taxon>Leotiomycetes</taxon>
        <taxon>Helotiales</taxon>
        <taxon>Dermateaceae</taxon>
        <taxon>Phlyctema</taxon>
    </lineage>
</organism>
<evidence type="ECO:0000256" key="1">
    <source>
        <dbReference type="ARBA" id="ARBA00004123"/>
    </source>
</evidence>
<dbReference type="PANTHER" id="PTHR15114">
    <property type="entry name" value="REPLICATION PROTEIN A3"/>
    <property type="match status" value="1"/>
</dbReference>
<name>A0ABR4PIX5_9HELO</name>
<keyword evidence="5" id="KW-1185">Reference proteome</keyword>
<comment type="similarity">
    <text evidence="2">Belongs to the replication factor A protein 3 family.</text>
</comment>
<comment type="subcellular location">
    <subcellularLocation>
        <location evidence="1">Nucleus</location>
    </subcellularLocation>
</comment>
<dbReference type="SUPFAM" id="SSF50249">
    <property type="entry name" value="Nucleic acid-binding proteins"/>
    <property type="match status" value="1"/>
</dbReference>
<evidence type="ECO:0000313" key="5">
    <source>
        <dbReference type="Proteomes" id="UP001629113"/>
    </source>
</evidence>
<dbReference type="Proteomes" id="UP001629113">
    <property type="component" value="Unassembled WGS sequence"/>
</dbReference>
<dbReference type="Gene3D" id="2.40.50.140">
    <property type="entry name" value="Nucleic acid-binding proteins"/>
    <property type="match status" value="1"/>
</dbReference>
<dbReference type="Pfam" id="PF08661">
    <property type="entry name" value="Rep_fac-A_3"/>
    <property type="match status" value="1"/>
</dbReference>
<comment type="caution">
    <text evidence="4">The sequence shown here is derived from an EMBL/GenBank/DDBJ whole genome shotgun (WGS) entry which is preliminary data.</text>
</comment>
<dbReference type="PANTHER" id="PTHR15114:SF1">
    <property type="entry name" value="REPLICATION PROTEIN A 14 KDA SUBUNIT"/>
    <property type="match status" value="1"/>
</dbReference>
<accession>A0ABR4PIX5</accession>
<protein>
    <submittedName>
        <fullName evidence="4">Replication factor A protein 3</fullName>
    </submittedName>
</protein>
<evidence type="ECO:0000256" key="3">
    <source>
        <dbReference type="ARBA" id="ARBA00023242"/>
    </source>
</evidence>
<sequence length="107" mass="11770">MAESISTPRITSEYLDSFTNRTVRIVGKVTQLRGEQATIDAQGNVTAHLNRDSHLTVGNAIEIVGKVNQDLSIKVLKATDMGNSFDYQASNAVVQATHLCKEIFYNE</sequence>
<evidence type="ECO:0000313" key="4">
    <source>
        <dbReference type="EMBL" id="KAL3423260.1"/>
    </source>
</evidence>
<dbReference type="InterPro" id="IPR012340">
    <property type="entry name" value="NA-bd_OB-fold"/>
</dbReference>
<evidence type="ECO:0000256" key="2">
    <source>
        <dbReference type="ARBA" id="ARBA00009761"/>
    </source>
</evidence>
<reference evidence="4 5" key="1">
    <citation type="submission" date="2024-06" db="EMBL/GenBank/DDBJ databases">
        <title>Complete genome of Phlyctema vagabunda strain 19-DSS-EL-015.</title>
        <authorList>
            <person name="Fiorenzani C."/>
        </authorList>
    </citation>
    <scope>NUCLEOTIDE SEQUENCE [LARGE SCALE GENOMIC DNA]</scope>
    <source>
        <strain evidence="4 5">19-DSS-EL-015</strain>
    </source>
</reference>
<proteinExistence type="inferred from homology"/>
<dbReference type="EMBL" id="JBFCZG010000004">
    <property type="protein sequence ID" value="KAL3423260.1"/>
    <property type="molecule type" value="Genomic_DNA"/>
</dbReference>
<gene>
    <name evidence="4" type="ORF">PVAG01_05007</name>
</gene>
<dbReference type="InterPro" id="IPR013970">
    <property type="entry name" value="Rfa2"/>
</dbReference>
<keyword evidence="3" id="KW-0539">Nucleus</keyword>
<dbReference type="CDD" id="cd04479">
    <property type="entry name" value="RPA3"/>
    <property type="match status" value="1"/>
</dbReference>